<reference evidence="1" key="1">
    <citation type="submission" date="2021-02" db="EMBL/GenBank/DDBJ databases">
        <authorList>
            <person name="Nowell W R."/>
        </authorList>
    </citation>
    <scope>NUCLEOTIDE SEQUENCE</scope>
    <source>
        <strain evidence="1">Ploen Becks lab</strain>
    </source>
</reference>
<comment type="caution">
    <text evidence="1">The sequence shown here is derived from an EMBL/GenBank/DDBJ whole genome shotgun (WGS) entry which is preliminary data.</text>
</comment>
<feature type="non-terminal residue" evidence="1">
    <location>
        <position position="1"/>
    </location>
</feature>
<evidence type="ECO:0000313" key="2">
    <source>
        <dbReference type="Proteomes" id="UP000663879"/>
    </source>
</evidence>
<gene>
    <name evidence="1" type="ORF">OXX778_LOCUS22504</name>
</gene>
<evidence type="ECO:0000313" key="1">
    <source>
        <dbReference type="EMBL" id="CAF1131721.1"/>
    </source>
</evidence>
<proteinExistence type="predicted"/>
<organism evidence="1 2">
    <name type="scientific">Brachionus calyciflorus</name>
    <dbReference type="NCBI Taxonomy" id="104777"/>
    <lineage>
        <taxon>Eukaryota</taxon>
        <taxon>Metazoa</taxon>
        <taxon>Spiralia</taxon>
        <taxon>Gnathifera</taxon>
        <taxon>Rotifera</taxon>
        <taxon>Eurotatoria</taxon>
        <taxon>Monogononta</taxon>
        <taxon>Pseudotrocha</taxon>
        <taxon>Ploima</taxon>
        <taxon>Brachionidae</taxon>
        <taxon>Brachionus</taxon>
    </lineage>
</organism>
<dbReference type="EMBL" id="CAJNOC010009673">
    <property type="protein sequence ID" value="CAF1131721.1"/>
    <property type="molecule type" value="Genomic_DNA"/>
</dbReference>
<name>A0A814RFS6_9BILA</name>
<protein>
    <submittedName>
        <fullName evidence="1">Uncharacterized protein</fullName>
    </submittedName>
</protein>
<dbReference type="AlphaFoldDB" id="A0A814RFS6"/>
<accession>A0A814RFS6</accession>
<keyword evidence="2" id="KW-1185">Reference proteome</keyword>
<sequence>SQQANNFNQIIIRCFLSDTTCDEQNFYIDQLRRIGPIRYFRITDDMDAVRSDKLVLMSFYDLNNNEKCNNIVCPIVLEEKQRFERPSLQFRPNRSNGIFRFNEFPNKEVS</sequence>
<dbReference type="Proteomes" id="UP000663879">
    <property type="component" value="Unassembled WGS sequence"/>
</dbReference>